<gene>
    <name evidence="2" type="ORF">A2896_02580</name>
</gene>
<dbReference type="STRING" id="1801672.A2896_02580"/>
<feature type="transmembrane region" description="Helical" evidence="1">
    <location>
        <begin position="12"/>
        <end position="31"/>
    </location>
</feature>
<dbReference type="AlphaFoldDB" id="A0A1G2EHB3"/>
<organism evidence="2 3">
    <name type="scientific">Candidatus Nealsonbacteria bacterium RIFCSPLOWO2_01_FULL_43_32</name>
    <dbReference type="NCBI Taxonomy" id="1801672"/>
    <lineage>
        <taxon>Bacteria</taxon>
        <taxon>Candidatus Nealsoniibacteriota</taxon>
    </lineage>
</organism>
<evidence type="ECO:0008006" key="4">
    <source>
        <dbReference type="Google" id="ProtNLM"/>
    </source>
</evidence>
<sequence length="147" mass="16896">MAEENLDKKGVFRAMVLAILIAFLGIGLLGWQYRKIEQEKIPALEQKLEQKSAEAVLDRFMGYRVDKNEKRAEGLLTERATEEKLQSKFVLIDSFENYEIIKSEKLADGNYRFIVKVVEEDANDFVEVIILTKILGQYYIDSVELAG</sequence>
<keyword evidence="1" id="KW-0812">Transmembrane</keyword>
<dbReference type="EMBL" id="MHMH01000006">
    <property type="protein sequence ID" value="OGZ24741.1"/>
    <property type="molecule type" value="Genomic_DNA"/>
</dbReference>
<comment type="caution">
    <text evidence="2">The sequence shown here is derived from an EMBL/GenBank/DDBJ whole genome shotgun (WGS) entry which is preliminary data.</text>
</comment>
<evidence type="ECO:0000313" key="2">
    <source>
        <dbReference type="EMBL" id="OGZ24741.1"/>
    </source>
</evidence>
<name>A0A1G2EHB3_9BACT</name>
<protein>
    <recommendedName>
        <fullName evidence="4">DUF4878 domain-containing protein</fullName>
    </recommendedName>
</protein>
<keyword evidence="1" id="KW-1133">Transmembrane helix</keyword>
<reference evidence="2 3" key="1">
    <citation type="journal article" date="2016" name="Nat. Commun.">
        <title>Thousands of microbial genomes shed light on interconnected biogeochemical processes in an aquifer system.</title>
        <authorList>
            <person name="Anantharaman K."/>
            <person name="Brown C.T."/>
            <person name="Hug L.A."/>
            <person name="Sharon I."/>
            <person name="Castelle C.J."/>
            <person name="Probst A.J."/>
            <person name="Thomas B.C."/>
            <person name="Singh A."/>
            <person name="Wilkins M.J."/>
            <person name="Karaoz U."/>
            <person name="Brodie E.L."/>
            <person name="Williams K.H."/>
            <person name="Hubbard S.S."/>
            <person name="Banfield J.F."/>
        </authorList>
    </citation>
    <scope>NUCLEOTIDE SEQUENCE [LARGE SCALE GENOMIC DNA]</scope>
</reference>
<dbReference type="Proteomes" id="UP000178647">
    <property type="component" value="Unassembled WGS sequence"/>
</dbReference>
<evidence type="ECO:0000313" key="3">
    <source>
        <dbReference type="Proteomes" id="UP000178647"/>
    </source>
</evidence>
<accession>A0A1G2EHB3</accession>
<evidence type="ECO:0000256" key="1">
    <source>
        <dbReference type="SAM" id="Phobius"/>
    </source>
</evidence>
<keyword evidence="1" id="KW-0472">Membrane</keyword>
<proteinExistence type="predicted"/>